<dbReference type="PANTHER" id="PTHR43788:SF6">
    <property type="entry name" value="DNA HELICASE B"/>
    <property type="match status" value="1"/>
</dbReference>
<evidence type="ECO:0000259" key="4">
    <source>
        <dbReference type="SMART" id="SM00382"/>
    </source>
</evidence>
<evidence type="ECO:0000256" key="3">
    <source>
        <dbReference type="HAMAP-Rule" id="MF_01488"/>
    </source>
</evidence>
<dbReference type="GO" id="GO:0016787">
    <property type="term" value="F:hydrolase activity"/>
    <property type="evidence" value="ECO:0007669"/>
    <property type="project" value="UniProtKB-KW"/>
</dbReference>
<keyword evidence="3" id="KW-0238">DNA-binding</keyword>
<dbReference type="GO" id="GO:0009338">
    <property type="term" value="C:exodeoxyribonuclease V complex"/>
    <property type="evidence" value="ECO:0007669"/>
    <property type="project" value="TreeGrafter"/>
</dbReference>
<evidence type="ECO:0000313" key="6">
    <source>
        <dbReference type="Proteomes" id="UP000886743"/>
    </source>
</evidence>
<reference evidence="5" key="2">
    <citation type="journal article" date="2021" name="PeerJ">
        <title>Extensive microbial diversity within the chicken gut microbiome revealed by metagenomics and culture.</title>
        <authorList>
            <person name="Gilroy R."/>
            <person name="Ravi A."/>
            <person name="Getino M."/>
            <person name="Pursley I."/>
            <person name="Horton D.L."/>
            <person name="Alikhan N.F."/>
            <person name="Baker D."/>
            <person name="Gharbi K."/>
            <person name="Hall N."/>
            <person name="Watson M."/>
            <person name="Adriaenssens E.M."/>
            <person name="Foster-Nyarko E."/>
            <person name="Jarju S."/>
            <person name="Secka A."/>
            <person name="Antonio M."/>
            <person name="Oren A."/>
            <person name="Chaudhuri R.R."/>
            <person name="La Ragione R."/>
            <person name="Hildebrand F."/>
            <person name="Pallen M.J."/>
        </authorList>
    </citation>
    <scope>NUCLEOTIDE SEQUENCE</scope>
    <source>
        <strain evidence="5">4920</strain>
    </source>
</reference>
<dbReference type="InterPro" id="IPR027417">
    <property type="entry name" value="P-loop_NTPase"/>
</dbReference>
<dbReference type="SUPFAM" id="SSF52540">
    <property type="entry name" value="P-loop containing nucleoside triphosphate hydrolases"/>
    <property type="match status" value="1"/>
</dbReference>
<dbReference type="Proteomes" id="UP000886743">
    <property type="component" value="Unassembled WGS sequence"/>
</dbReference>
<dbReference type="PANTHER" id="PTHR43788">
    <property type="entry name" value="DNA2/NAM7 HELICASE FAMILY MEMBER"/>
    <property type="match status" value="1"/>
</dbReference>
<accession>A0A9D1NGH9</accession>
<keyword evidence="3" id="KW-0378">Hydrolase</keyword>
<dbReference type="InterPro" id="IPR041451">
    <property type="entry name" value="RecD2_SH13"/>
</dbReference>
<dbReference type="CDD" id="cd17933">
    <property type="entry name" value="DEXSc_RecD-like"/>
    <property type="match status" value="1"/>
</dbReference>
<dbReference type="AlphaFoldDB" id="A0A9D1NGH9"/>
<dbReference type="GO" id="GO:0043139">
    <property type="term" value="F:5'-3' DNA helicase activity"/>
    <property type="evidence" value="ECO:0007669"/>
    <property type="project" value="UniProtKB-UniRule"/>
</dbReference>
<evidence type="ECO:0000313" key="5">
    <source>
        <dbReference type="EMBL" id="HIV02182.1"/>
    </source>
</evidence>
<dbReference type="EMBL" id="DVOF01000038">
    <property type="protein sequence ID" value="HIV02182.1"/>
    <property type="molecule type" value="Genomic_DNA"/>
</dbReference>
<dbReference type="InterPro" id="IPR029493">
    <property type="entry name" value="RecD2-like_HHH"/>
</dbReference>
<comment type="function">
    <text evidence="3">DNA-dependent ATPase and ATP-dependent 5'-3' DNA helicase. Has no activity on blunt DNA or DNA with 3'-overhangs, requires at least 10 bases of 5'-ssDNA for helicase activity.</text>
</comment>
<feature type="domain" description="AAA+ ATPase" evidence="4">
    <location>
        <begin position="333"/>
        <end position="519"/>
    </location>
</feature>
<dbReference type="Gene3D" id="1.10.10.2220">
    <property type="match status" value="1"/>
</dbReference>
<dbReference type="NCBIfam" id="TIGR01448">
    <property type="entry name" value="recD_rel"/>
    <property type="match status" value="1"/>
</dbReference>
<organism evidence="5 6">
    <name type="scientific">Candidatus Aphodoplasma excrementigallinarum</name>
    <dbReference type="NCBI Taxonomy" id="2840673"/>
    <lineage>
        <taxon>Bacteria</taxon>
        <taxon>Bacillati</taxon>
        <taxon>Bacillota</taxon>
        <taxon>Clostridia</taxon>
        <taxon>Eubacteriales</taxon>
        <taxon>Candidatus Aphodoplasma</taxon>
    </lineage>
</organism>
<evidence type="ECO:0000256" key="2">
    <source>
        <dbReference type="ARBA" id="ARBA00022840"/>
    </source>
</evidence>
<protein>
    <recommendedName>
        <fullName evidence="3">ATP-dependent RecD2 DNA helicase</fullName>
        <ecNumber evidence="3">5.6.2.3</ecNumber>
    </recommendedName>
    <alternativeName>
        <fullName evidence="3">DNA 5'-3' helicase subunit RecD2</fullName>
    </alternativeName>
</protein>
<sequence length="737" mass="80353">MTVLEGMVEEIVYTNYANGYTVCTLDADGEPVTATGCMPYLSEGESVKLSGSWVTHPEYGRQFSVRLYEKVLPTTSAAILRYLGSGIVKGIRLATAKKIVDKFGDDTLTVLASEPHRLAQVSGISKAKAAEIGEAYAKQQSISGTVMFLQQYGIGAQTALKVYRRFGQDAVAYIKDDPYILVDEVGGVSFKTVDRIAYAMGVGAENLSRLRAGVKYVLNYNAQNGGHTYLPFDVLRSTAAQMLGVSEDEAERAIYSLSVENAVILQEIDGVQGVFLEKMFAAEGYICRKVGQMAHRAGILPVSEAARLVDEWEAAHTLTLADEQREAVTDALSSRIMVLTGGPGTGKTTIVNTILEILQQKGISIALTAPTGRAAKRMSEVTGLPAKTIHRLLEITFTEDEDFKLFARDESNPLEEDVVIVDESSMVDVLLGSALFKALKPTAHLILVGDADQLPPVGAGNMLGDLIASGAVKTVRLSKIFRQAAQSMIVQNAHRIIGGEEPILNAEGSDFYFVARGSTDTIAAAVAQLCQTRLPQAYGYDPMKQIQVLSPMKKGPAGVRNLNKLLQQSLNPPSPDKAERKAGERILREGDRVMQIKNNYDLMWTPDDGGEPGAGVFNGDMGFIEEIDLLGKRLTVKYDDKRVDYTFDMLEELELAYAVTVHKSQGSEFDVVVMPVFSAAPMLMKRNLLYTAVTRAKQFVVLVGSVAAIRTMVASDSEAKRYTSIRWKLEHEEEKNA</sequence>
<dbReference type="InterPro" id="IPR006345">
    <property type="entry name" value="RecD2"/>
</dbReference>
<dbReference type="Pfam" id="PF13245">
    <property type="entry name" value="AAA_19"/>
    <property type="match status" value="1"/>
</dbReference>
<keyword evidence="3" id="KW-0413">Isomerase</keyword>
<evidence type="ECO:0000256" key="1">
    <source>
        <dbReference type="ARBA" id="ARBA00022741"/>
    </source>
</evidence>
<dbReference type="InterPro" id="IPR050534">
    <property type="entry name" value="Coronavir_polyprotein_1ab"/>
</dbReference>
<dbReference type="SUPFAM" id="SSF47781">
    <property type="entry name" value="RuvA domain 2-like"/>
    <property type="match status" value="1"/>
</dbReference>
<dbReference type="InterPro" id="IPR010994">
    <property type="entry name" value="RuvA_2-like"/>
</dbReference>
<dbReference type="SMART" id="SM00382">
    <property type="entry name" value="AAA"/>
    <property type="match status" value="1"/>
</dbReference>
<proteinExistence type="inferred from homology"/>
<dbReference type="InterPro" id="IPR003593">
    <property type="entry name" value="AAA+_ATPase"/>
</dbReference>
<dbReference type="Pfam" id="PF14520">
    <property type="entry name" value="HHH_5"/>
    <property type="match status" value="1"/>
</dbReference>
<dbReference type="GO" id="GO:0005524">
    <property type="term" value="F:ATP binding"/>
    <property type="evidence" value="ECO:0007669"/>
    <property type="project" value="UniProtKB-UniRule"/>
</dbReference>
<dbReference type="Gene3D" id="3.40.50.300">
    <property type="entry name" value="P-loop containing nucleotide triphosphate hydrolases"/>
    <property type="match status" value="2"/>
</dbReference>
<dbReference type="EC" id="5.6.2.3" evidence="3"/>
<dbReference type="GO" id="GO:0003677">
    <property type="term" value="F:DNA binding"/>
    <property type="evidence" value="ECO:0007669"/>
    <property type="project" value="UniProtKB-UniRule"/>
</dbReference>
<dbReference type="Pfam" id="PF13538">
    <property type="entry name" value="UvrD_C_2"/>
    <property type="match status" value="1"/>
</dbReference>
<dbReference type="Pfam" id="PF14490">
    <property type="entry name" value="HHH_RecD2"/>
    <property type="match status" value="1"/>
</dbReference>
<comment type="caution">
    <text evidence="5">The sequence shown here is derived from an EMBL/GenBank/DDBJ whole genome shotgun (WGS) entry which is preliminary data.</text>
</comment>
<dbReference type="GO" id="GO:0017116">
    <property type="term" value="F:single-stranded DNA helicase activity"/>
    <property type="evidence" value="ECO:0007669"/>
    <property type="project" value="TreeGrafter"/>
</dbReference>
<keyword evidence="3 5" id="KW-0347">Helicase</keyword>
<dbReference type="Pfam" id="PF23139">
    <property type="entry name" value="OB_YrrC"/>
    <property type="match status" value="1"/>
</dbReference>
<comment type="catalytic activity">
    <reaction evidence="3">
        <text>ATP + H2O = ADP + phosphate + H(+)</text>
        <dbReference type="Rhea" id="RHEA:13065"/>
        <dbReference type="ChEBI" id="CHEBI:15377"/>
        <dbReference type="ChEBI" id="CHEBI:15378"/>
        <dbReference type="ChEBI" id="CHEBI:30616"/>
        <dbReference type="ChEBI" id="CHEBI:43474"/>
        <dbReference type="ChEBI" id="CHEBI:456216"/>
        <dbReference type="EC" id="5.6.2.3"/>
    </reaction>
</comment>
<dbReference type="HAMAP" id="MF_01488">
    <property type="entry name" value="RecD2"/>
    <property type="match status" value="1"/>
</dbReference>
<dbReference type="GO" id="GO:0006310">
    <property type="term" value="P:DNA recombination"/>
    <property type="evidence" value="ECO:0007669"/>
    <property type="project" value="InterPro"/>
</dbReference>
<reference evidence="5" key="1">
    <citation type="submission" date="2020-10" db="EMBL/GenBank/DDBJ databases">
        <authorList>
            <person name="Gilroy R."/>
        </authorList>
    </citation>
    <scope>NUCLEOTIDE SEQUENCE</scope>
    <source>
        <strain evidence="5">4920</strain>
    </source>
</reference>
<feature type="binding site" evidence="3">
    <location>
        <begin position="344"/>
        <end position="348"/>
    </location>
    <ligand>
        <name>ATP</name>
        <dbReference type="ChEBI" id="CHEBI:30616"/>
    </ligand>
</feature>
<keyword evidence="1 3" id="KW-0547">Nucleotide-binding</keyword>
<comment type="similarity">
    <text evidence="3">Belongs to the RecD family. RecD2 subfamily.</text>
</comment>
<dbReference type="Gene3D" id="2.30.30.940">
    <property type="match status" value="1"/>
</dbReference>
<dbReference type="InterPro" id="IPR055446">
    <property type="entry name" value="RecD2_N_OB"/>
</dbReference>
<dbReference type="CDD" id="cd18809">
    <property type="entry name" value="SF1_C_RecD"/>
    <property type="match status" value="1"/>
</dbReference>
<name>A0A9D1NGH9_9FIRM</name>
<gene>
    <name evidence="3" type="primary">recD2</name>
    <name evidence="5" type="ORF">IAC74_01305</name>
</gene>
<dbReference type="InterPro" id="IPR027785">
    <property type="entry name" value="UvrD-like_helicase_C"/>
</dbReference>
<dbReference type="Pfam" id="PF18335">
    <property type="entry name" value="SH3_13"/>
    <property type="match status" value="1"/>
</dbReference>
<keyword evidence="2 3" id="KW-0067">ATP-binding</keyword>